<sequence>MSDNLQDRGPADRARVNVHEAHEVRYWTQKFNCSAELLRAAVAKAGVLADAVDRELRNRAA</sequence>
<dbReference type="RefSeq" id="WP_345120244.1">
    <property type="nucleotide sequence ID" value="NZ_BAABDI010000001.1"/>
</dbReference>
<proteinExistence type="predicted"/>
<evidence type="ECO:0008006" key="3">
    <source>
        <dbReference type="Google" id="ProtNLM"/>
    </source>
</evidence>
<reference evidence="2" key="1">
    <citation type="journal article" date="2019" name="Int. J. Syst. Evol. Microbiol.">
        <title>The Global Catalogue of Microorganisms (GCM) 10K type strain sequencing project: providing services to taxonomists for standard genome sequencing and annotation.</title>
        <authorList>
            <consortium name="The Broad Institute Genomics Platform"/>
            <consortium name="The Broad Institute Genome Sequencing Center for Infectious Disease"/>
            <person name="Wu L."/>
            <person name="Ma J."/>
        </authorList>
    </citation>
    <scope>NUCLEOTIDE SEQUENCE [LARGE SCALE GENOMIC DNA]</scope>
    <source>
        <strain evidence="2">JCM 17217</strain>
    </source>
</reference>
<accession>A0ABP7P421</accession>
<comment type="caution">
    <text evidence="1">The sequence shown here is derived from an EMBL/GenBank/DDBJ whole genome shotgun (WGS) entry which is preliminary data.</text>
</comment>
<organism evidence="1 2">
    <name type="scientific">Hymenobacter antarcticus</name>
    <dbReference type="NCBI Taxonomy" id="486270"/>
    <lineage>
        <taxon>Bacteria</taxon>
        <taxon>Pseudomonadati</taxon>
        <taxon>Bacteroidota</taxon>
        <taxon>Cytophagia</taxon>
        <taxon>Cytophagales</taxon>
        <taxon>Hymenobacteraceae</taxon>
        <taxon>Hymenobacter</taxon>
    </lineage>
</organism>
<name>A0ABP7P421_9BACT</name>
<protein>
    <recommendedName>
        <fullName evidence="3">DUF3606 domain-containing protein</fullName>
    </recommendedName>
</protein>
<evidence type="ECO:0000313" key="1">
    <source>
        <dbReference type="EMBL" id="GAA3959442.1"/>
    </source>
</evidence>
<evidence type="ECO:0000313" key="2">
    <source>
        <dbReference type="Proteomes" id="UP001501556"/>
    </source>
</evidence>
<dbReference type="EMBL" id="BAABDI010000001">
    <property type="protein sequence ID" value="GAA3959442.1"/>
    <property type="molecule type" value="Genomic_DNA"/>
</dbReference>
<gene>
    <name evidence="1" type="ORF">GCM10022407_03220</name>
</gene>
<dbReference type="Proteomes" id="UP001501556">
    <property type="component" value="Unassembled WGS sequence"/>
</dbReference>
<dbReference type="InterPro" id="IPR022037">
    <property type="entry name" value="DUF3606"/>
</dbReference>
<dbReference type="Pfam" id="PF12244">
    <property type="entry name" value="DUF3606"/>
    <property type="match status" value="1"/>
</dbReference>
<keyword evidence="2" id="KW-1185">Reference proteome</keyword>